<dbReference type="OrthoDB" id="2508656at2759"/>
<keyword evidence="2" id="KW-1185">Reference proteome</keyword>
<organism evidence="1 2">
    <name type="scientific">Austropuccinia psidii MF-1</name>
    <dbReference type="NCBI Taxonomy" id="1389203"/>
    <lineage>
        <taxon>Eukaryota</taxon>
        <taxon>Fungi</taxon>
        <taxon>Dikarya</taxon>
        <taxon>Basidiomycota</taxon>
        <taxon>Pucciniomycotina</taxon>
        <taxon>Pucciniomycetes</taxon>
        <taxon>Pucciniales</taxon>
        <taxon>Sphaerophragmiaceae</taxon>
        <taxon>Austropuccinia</taxon>
    </lineage>
</organism>
<dbReference type="Proteomes" id="UP000765509">
    <property type="component" value="Unassembled WGS sequence"/>
</dbReference>
<gene>
    <name evidence="1" type="ORF">O181_058055</name>
</gene>
<name>A0A9Q3E8Y1_9BASI</name>
<comment type="caution">
    <text evidence="1">The sequence shown here is derived from an EMBL/GenBank/DDBJ whole genome shotgun (WGS) entry which is preliminary data.</text>
</comment>
<evidence type="ECO:0000313" key="1">
    <source>
        <dbReference type="EMBL" id="MBW0518340.1"/>
    </source>
</evidence>
<evidence type="ECO:0000313" key="2">
    <source>
        <dbReference type="Proteomes" id="UP000765509"/>
    </source>
</evidence>
<dbReference type="EMBL" id="AVOT02026569">
    <property type="protein sequence ID" value="MBW0518340.1"/>
    <property type="molecule type" value="Genomic_DNA"/>
</dbReference>
<reference evidence="1" key="1">
    <citation type="submission" date="2021-03" db="EMBL/GenBank/DDBJ databases">
        <title>Draft genome sequence of rust myrtle Austropuccinia psidii MF-1, a brazilian biotype.</title>
        <authorList>
            <person name="Quecine M.C."/>
            <person name="Pachon D.M.R."/>
            <person name="Bonatelli M.L."/>
            <person name="Correr F.H."/>
            <person name="Franceschini L.M."/>
            <person name="Leite T.F."/>
            <person name="Margarido G.R.A."/>
            <person name="Almeida C.A."/>
            <person name="Ferrarezi J.A."/>
            <person name="Labate C.A."/>
        </authorList>
    </citation>
    <scope>NUCLEOTIDE SEQUENCE</scope>
    <source>
        <strain evidence="1">MF-1</strain>
    </source>
</reference>
<accession>A0A9Q3E8Y1</accession>
<sequence length="472" mass="54925">MPWNELKYFYQSLKVHIQRRLFDLAGLSSGLVAVEEPTKKASINSLFSVSGILPNLAIPTTPSQASTRSWRTLEGPDRRAFKLSPKPQGKRQVLLHGSVLEIITERISDELLENLNDILHDFHLGPSYLNVFFAKGNRLDIKTEFEKCVFRAITFMYKYKICSQEDLRKFFSTGDNLKITALHINDLFEKNGNIFSLPHSLVPEWSFIINDWHTSHLHESLKGLDAVTQAKLVNRLLIMVLLRYHETTFHTHPWNPMATQAYQLMRLAIDILTEIFETTSASSEKAVSIEDAKTDQITTFMKQIMAFFDSTPDFSNDKYSVGYLINYYILHFFNSYPYSPYVKIALEEFKKNSLFQEKFQLVENGLMVFQLANRLLNNDQYLIFLKERLEESQLPTQALRESRLTMMRLADDYTSRREAFLEREKSDEVLERWLNSHSQIVPFLTALAMRPDDFPKLKGKNSSQWFLPRGRC</sequence>
<proteinExistence type="predicted"/>
<dbReference type="AlphaFoldDB" id="A0A9Q3E8Y1"/>
<protein>
    <submittedName>
        <fullName evidence="1">Uncharacterized protein</fullName>
    </submittedName>
</protein>